<feature type="transmembrane region" description="Helical" evidence="6">
    <location>
        <begin position="325"/>
        <end position="345"/>
    </location>
</feature>
<dbReference type="SUPFAM" id="SSF103473">
    <property type="entry name" value="MFS general substrate transporter"/>
    <property type="match status" value="1"/>
</dbReference>
<dbReference type="PANTHER" id="PTHR23513:SF6">
    <property type="entry name" value="MAJOR FACILITATOR SUPERFAMILY ASSOCIATED DOMAIN-CONTAINING PROTEIN"/>
    <property type="match status" value="1"/>
</dbReference>
<sequence>MTDRRTTLWRHADFRNLWLGLTASLFGSKVTAVALPLIAAVSLEATPFEMGVLVAAEGLPYLFISLFAGVWLDRSAKRPILILTDLVRAALLLLLPVGWAGGFLSFPLLLAVSLAIGACTVVSDIGSASYLPLLIDRKDLVEGNSKLELSSSASDIAGNAMGGGLLQMVSAPFAVIVNSVTYLVSAVFTALIRHREAKPAPAVPEAGGEAVVKPNMWREIAEGAQPVLRNPVVRTLVTATLVFNLFTLVIEPVFLIFVTRTLGVEPFYIGLIFASAGAGALVGALLAERASRLLGLGRAMVVSLGVAGLSALLIPLATQLPKTEASLLIVVMHFIDSAMIIIYNVNQRSLRSAVTPDHLQGRMNATIRMAVMGVTPVGALAGGFLGGAIGTQQTLVLGAIGVLLSGVVILLSGVRSVREIPDAEPVAV</sequence>
<feature type="transmembrane region" description="Helical" evidence="6">
    <location>
        <begin position="395"/>
        <end position="414"/>
    </location>
</feature>
<dbReference type="PRINTS" id="PR01988">
    <property type="entry name" value="EXPORTERBACE"/>
</dbReference>
<dbReference type="InterPro" id="IPR036259">
    <property type="entry name" value="MFS_trans_sf"/>
</dbReference>
<evidence type="ECO:0000256" key="1">
    <source>
        <dbReference type="ARBA" id="ARBA00004651"/>
    </source>
</evidence>
<evidence type="ECO:0000256" key="4">
    <source>
        <dbReference type="ARBA" id="ARBA00022989"/>
    </source>
</evidence>
<dbReference type="InterPro" id="IPR020846">
    <property type="entry name" value="MFS_dom"/>
</dbReference>
<evidence type="ECO:0000259" key="7">
    <source>
        <dbReference type="PROSITE" id="PS50850"/>
    </source>
</evidence>
<geneLocation type="plasmid" evidence="8 9">
    <name>unnamed2</name>
</geneLocation>
<dbReference type="PROSITE" id="PS50850">
    <property type="entry name" value="MFS"/>
    <property type="match status" value="1"/>
</dbReference>
<protein>
    <submittedName>
        <fullName evidence="8">MFS transporter</fullName>
    </submittedName>
</protein>
<feature type="transmembrane region" description="Helical" evidence="6">
    <location>
        <begin position="93"/>
        <end position="123"/>
    </location>
</feature>
<feature type="transmembrane region" description="Helical" evidence="6">
    <location>
        <begin position="299"/>
        <end position="319"/>
    </location>
</feature>
<feature type="transmembrane region" description="Helical" evidence="6">
    <location>
        <begin position="236"/>
        <end position="255"/>
    </location>
</feature>
<keyword evidence="5 6" id="KW-0472">Membrane</keyword>
<keyword evidence="8" id="KW-0614">Plasmid</keyword>
<dbReference type="PANTHER" id="PTHR23513">
    <property type="entry name" value="INTEGRAL MEMBRANE EFFLUX PROTEIN-RELATED"/>
    <property type="match status" value="1"/>
</dbReference>
<evidence type="ECO:0000256" key="6">
    <source>
        <dbReference type="SAM" id="Phobius"/>
    </source>
</evidence>
<dbReference type="InterPro" id="IPR011701">
    <property type="entry name" value="MFS"/>
</dbReference>
<evidence type="ECO:0000256" key="2">
    <source>
        <dbReference type="ARBA" id="ARBA00022475"/>
    </source>
</evidence>
<dbReference type="GO" id="GO:0022857">
    <property type="term" value="F:transmembrane transporter activity"/>
    <property type="evidence" value="ECO:0007669"/>
    <property type="project" value="InterPro"/>
</dbReference>
<feature type="transmembrane region" description="Helical" evidence="6">
    <location>
        <begin position="171"/>
        <end position="192"/>
    </location>
</feature>
<gene>
    <name evidence="8" type="ORF">C0216_31645</name>
</gene>
<dbReference type="Proteomes" id="UP000252004">
    <property type="component" value="Plasmid unnamed2"/>
</dbReference>
<dbReference type="EMBL" id="CP030864">
    <property type="protein sequence ID" value="AXE28059.1"/>
    <property type="molecule type" value="Genomic_DNA"/>
</dbReference>
<evidence type="ECO:0000313" key="8">
    <source>
        <dbReference type="EMBL" id="AXE28059.1"/>
    </source>
</evidence>
<dbReference type="Gene3D" id="1.20.1250.20">
    <property type="entry name" value="MFS general substrate transporter like domains"/>
    <property type="match status" value="1"/>
</dbReference>
<accession>A0A344UAY8</accession>
<dbReference type="InterPro" id="IPR022324">
    <property type="entry name" value="Bacilysin_exporter_BacE_put"/>
</dbReference>
<dbReference type="RefSeq" id="WP_114059220.1">
    <property type="nucleotide sequence ID" value="NZ_CP030864.1"/>
</dbReference>
<comment type="subcellular location">
    <subcellularLocation>
        <location evidence="1">Cell membrane</location>
        <topology evidence="1">Multi-pass membrane protein</topology>
    </subcellularLocation>
</comment>
<feature type="domain" description="Major facilitator superfamily (MFS) profile" evidence="7">
    <location>
        <begin position="232"/>
        <end position="428"/>
    </location>
</feature>
<evidence type="ECO:0000313" key="9">
    <source>
        <dbReference type="Proteomes" id="UP000252004"/>
    </source>
</evidence>
<keyword evidence="3 6" id="KW-0812">Transmembrane</keyword>
<organism evidence="8 9">
    <name type="scientific">Streptomyces globosus</name>
    <dbReference type="NCBI Taxonomy" id="68209"/>
    <lineage>
        <taxon>Bacteria</taxon>
        <taxon>Bacillati</taxon>
        <taxon>Actinomycetota</taxon>
        <taxon>Actinomycetes</taxon>
        <taxon>Kitasatosporales</taxon>
        <taxon>Streptomycetaceae</taxon>
        <taxon>Streptomyces</taxon>
    </lineage>
</organism>
<dbReference type="GO" id="GO:0005886">
    <property type="term" value="C:plasma membrane"/>
    <property type="evidence" value="ECO:0007669"/>
    <property type="project" value="UniProtKB-SubCell"/>
</dbReference>
<feature type="transmembrane region" description="Helical" evidence="6">
    <location>
        <begin position="366"/>
        <end position="389"/>
    </location>
</feature>
<feature type="transmembrane region" description="Helical" evidence="6">
    <location>
        <begin position="267"/>
        <end position="287"/>
    </location>
</feature>
<feature type="transmembrane region" description="Helical" evidence="6">
    <location>
        <begin position="50"/>
        <end position="72"/>
    </location>
</feature>
<reference evidence="8 9" key="1">
    <citation type="submission" date="2018-01" db="EMBL/GenBank/DDBJ databases">
        <title>Draft genome Sequence of streptomyces globosus LZH-48.</title>
        <authorList>
            <person name="Ran K."/>
            <person name="Li Z."/>
            <person name="Wei S."/>
            <person name="Dong R."/>
        </authorList>
    </citation>
    <scope>NUCLEOTIDE SEQUENCE [LARGE SCALE GENOMIC DNA]</scope>
    <source>
        <strain evidence="8 9">LZH-48</strain>
        <plasmid evidence="8 9">unnamed2</plasmid>
    </source>
</reference>
<evidence type="ECO:0000256" key="3">
    <source>
        <dbReference type="ARBA" id="ARBA00022692"/>
    </source>
</evidence>
<keyword evidence="4 6" id="KW-1133">Transmembrane helix</keyword>
<dbReference type="KEGG" id="sgz:C0216_31645"/>
<evidence type="ECO:0000256" key="5">
    <source>
        <dbReference type="ARBA" id="ARBA00023136"/>
    </source>
</evidence>
<proteinExistence type="predicted"/>
<dbReference type="CDD" id="cd06173">
    <property type="entry name" value="MFS_MefA_like"/>
    <property type="match status" value="1"/>
</dbReference>
<dbReference type="AlphaFoldDB" id="A0A344UAY8"/>
<dbReference type="OrthoDB" id="9815525at2"/>
<keyword evidence="9" id="KW-1185">Reference proteome</keyword>
<dbReference type="Pfam" id="PF07690">
    <property type="entry name" value="MFS_1"/>
    <property type="match status" value="1"/>
</dbReference>
<name>A0A344UAY8_9ACTN</name>
<keyword evidence="2" id="KW-1003">Cell membrane</keyword>